<evidence type="ECO:0000313" key="1">
    <source>
        <dbReference type="EMBL" id="RLV51868.1"/>
    </source>
</evidence>
<sequence>ETATRLRDELPRPADVGAYGAENSSAYRAALDRRVAIEERFGVAVDVLEEWATAAPFVAAAQDALDADIPQSVVSGPVASGDPVRAELIPLMEQVKAQFEAVTVPPGQEQLAAGVSGALQHVIDAAT</sequence>
<comment type="caution">
    <text evidence="1">The sequence shown here is derived from an EMBL/GenBank/DDBJ whole genome shotgun (WGS) entry which is preliminary data.</text>
</comment>
<feature type="non-terminal residue" evidence="1">
    <location>
        <position position="127"/>
    </location>
</feature>
<feature type="non-terminal residue" evidence="1">
    <location>
        <position position="1"/>
    </location>
</feature>
<accession>A0A3L8PAR8</accession>
<dbReference type="Proteomes" id="UP000282515">
    <property type="component" value="Unassembled WGS sequence"/>
</dbReference>
<protein>
    <submittedName>
        <fullName evidence="1">Uncharacterized protein</fullName>
    </submittedName>
</protein>
<gene>
    <name evidence="1" type="ORF">D9V41_16735</name>
</gene>
<reference evidence="1 2" key="1">
    <citation type="submission" date="2018-10" db="EMBL/GenBank/DDBJ databases">
        <title>Aeromicrobium sp. 9W16Y-2 whole genome shotgun sequence.</title>
        <authorList>
            <person name="Li F."/>
        </authorList>
    </citation>
    <scope>NUCLEOTIDE SEQUENCE [LARGE SCALE GENOMIC DNA]</scope>
    <source>
        <strain evidence="1 2">9W16Y-2</strain>
    </source>
</reference>
<name>A0A3L8PAR8_9ACTN</name>
<dbReference type="AlphaFoldDB" id="A0A3L8PAR8"/>
<dbReference type="EMBL" id="RDBF01000153">
    <property type="protein sequence ID" value="RLV51868.1"/>
    <property type="molecule type" value="Genomic_DNA"/>
</dbReference>
<keyword evidence="2" id="KW-1185">Reference proteome</keyword>
<dbReference type="RefSeq" id="WP_166376113.1">
    <property type="nucleotide sequence ID" value="NZ_RDBF01000153.1"/>
</dbReference>
<organism evidence="1 2">
    <name type="scientific">Aeromicrobium phragmitis</name>
    <dbReference type="NCBI Taxonomy" id="2478914"/>
    <lineage>
        <taxon>Bacteria</taxon>
        <taxon>Bacillati</taxon>
        <taxon>Actinomycetota</taxon>
        <taxon>Actinomycetes</taxon>
        <taxon>Propionibacteriales</taxon>
        <taxon>Nocardioidaceae</taxon>
        <taxon>Aeromicrobium</taxon>
    </lineage>
</organism>
<evidence type="ECO:0000313" key="2">
    <source>
        <dbReference type="Proteomes" id="UP000282515"/>
    </source>
</evidence>
<proteinExistence type="predicted"/>